<gene>
    <name evidence="3" type="primary">Acey_s0620.g734</name>
    <name evidence="3" type="ORF">Y032_0620g734</name>
</gene>
<evidence type="ECO:0000313" key="3">
    <source>
        <dbReference type="EMBL" id="EYC40286.1"/>
    </source>
</evidence>
<keyword evidence="1" id="KW-0812">Transmembrane</keyword>
<evidence type="ECO:0008006" key="5">
    <source>
        <dbReference type="Google" id="ProtNLM"/>
    </source>
</evidence>
<keyword evidence="1" id="KW-0472">Membrane</keyword>
<accession>A0A016WL09</accession>
<evidence type="ECO:0000256" key="1">
    <source>
        <dbReference type="SAM" id="Phobius"/>
    </source>
</evidence>
<comment type="caution">
    <text evidence="3">The sequence shown here is derived from an EMBL/GenBank/DDBJ whole genome shotgun (WGS) entry which is preliminary data.</text>
</comment>
<dbReference type="GO" id="GO:0000271">
    <property type="term" value="P:polysaccharide biosynthetic process"/>
    <property type="evidence" value="ECO:0007669"/>
    <property type="project" value="TreeGrafter"/>
</dbReference>
<protein>
    <recommendedName>
        <fullName evidence="5">Acyltransferase 3 domain-containing protein</fullName>
    </recommendedName>
</protein>
<keyword evidence="1" id="KW-1133">Transmembrane helix</keyword>
<dbReference type="EMBL" id="JARK01000220">
    <property type="protein sequence ID" value="EYC40286.1"/>
    <property type="molecule type" value="Genomic_DNA"/>
</dbReference>
<reference evidence="4" key="1">
    <citation type="journal article" date="2015" name="Nat. Genet.">
        <title>The genome and transcriptome of the zoonotic hookworm Ancylostoma ceylanicum identify infection-specific gene families.</title>
        <authorList>
            <person name="Schwarz E.M."/>
            <person name="Hu Y."/>
            <person name="Antoshechkin I."/>
            <person name="Miller M.M."/>
            <person name="Sternberg P.W."/>
            <person name="Aroian R.V."/>
        </authorList>
    </citation>
    <scope>NUCLEOTIDE SEQUENCE</scope>
    <source>
        <strain evidence="4">HY135</strain>
    </source>
</reference>
<evidence type="ECO:0000256" key="2">
    <source>
        <dbReference type="SAM" id="SignalP"/>
    </source>
</evidence>
<dbReference type="InterPro" id="IPR050879">
    <property type="entry name" value="Acyltransferase_3"/>
</dbReference>
<feature type="non-terminal residue" evidence="3">
    <location>
        <position position="1"/>
    </location>
</feature>
<evidence type="ECO:0000313" key="4">
    <source>
        <dbReference type="Proteomes" id="UP000024635"/>
    </source>
</evidence>
<dbReference type="OrthoDB" id="5819582at2759"/>
<dbReference type="PANTHER" id="PTHR23028">
    <property type="entry name" value="ACETYLTRANSFERASE"/>
    <property type="match status" value="1"/>
</dbReference>
<keyword evidence="4" id="KW-1185">Reference proteome</keyword>
<dbReference type="AlphaFoldDB" id="A0A016WL09"/>
<dbReference type="GO" id="GO:0016020">
    <property type="term" value="C:membrane"/>
    <property type="evidence" value="ECO:0007669"/>
    <property type="project" value="TreeGrafter"/>
</dbReference>
<keyword evidence="2" id="KW-0732">Signal</keyword>
<feature type="signal peptide" evidence="2">
    <location>
        <begin position="1"/>
        <end position="18"/>
    </location>
</feature>
<feature type="transmembrane region" description="Helical" evidence="1">
    <location>
        <begin position="75"/>
        <end position="93"/>
    </location>
</feature>
<feature type="chain" id="PRO_5001494688" description="Acyltransferase 3 domain-containing protein" evidence="2">
    <location>
        <begin position="19"/>
        <end position="203"/>
    </location>
</feature>
<dbReference type="PANTHER" id="PTHR23028:SF53">
    <property type="entry name" value="ACYL_TRANSF_3 DOMAIN-CONTAINING PROTEIN"/>
    <property type="match status" value="1"/>
</dbReference>
<dbReference type="Proteomes" id="UP000024635">
    <property type="component" value="Unassembled WGS sequence"/>
</dbReference>
<sequence length="203" mass="23410">ISLLSLIFHLCIFEPLSFYYTLSRLWQFSSGMVAYFVTQRSSARGFRVSYELKEHLLKHTVPLDSKVKYEKADTLLNLCFFSPILAALLPIPFNMMELRLCTAVTTLLILCTECERVTVLANKVTAHFADISYALYLAHLPVYFIVEFYSDYIYWPFPLGMLISFMLATIMQRYVESTYRALPQSANLALSLVLFTVAATLYW</sequence>
<proteinExistence type="predicted"/>
<feature type="transmembrane region" description="Helical" evidence="1">
    <location>
        <begin position="152"/>
        <end position="170"/>
    </location>
</feature>
<name>A0A016WL09_9BILA</name>
<feature type="transmembrane region" description="Helical" evidence="1">
    <location>
        <begin position="182"/>
        <end position="202"/>
    </location>
</feature>
<organism evidence="3 4">
    <name type="scientific">Ancylostoma ceylanicum</name>
    <dbReference type="NCBI Taxonomy" id="53326"/>
    <lineage>
        <taxon>Eukaryota</taxon>
        <taxon>Metazoa</taxon>
        <taxon>Ecdysozoa</taxon>
        <taxon>Nematoda</taxon>
        <taxon>Chromadorea</taxon>
        <taxon>Rhabditida</taxon>
        <taxon>Rhabditina</taxon>
        <taxon>Rhabditomorpha</taxon>
        <taxon>Strongyloidea</taxon>
        <taxon>Ancylostomatidae</taxon>
        <taxon>Ancylostomatinae</taxon>
        <taxon>Ancylostoma</taxon>
    </lineage>
</organism>